<dbReference type="Pfam" id="PF04183">
    <property type="entry name" value="IucA_IucC"/>
    <property type="match status" value="1"/>
</dbReference>
<feature type="compositionally biased region" description="Basic residues" evidence="3">
    <location>
        <begin position="226"/>
        <end position="253"/>
    </location>
</feature>
<feature type="domain" description="Aerobactin siderophore biosynthesis IucA/IucC N-terminal" evidence="4">
    <location>
        <begin position="564"/>
        <end position="773"/>
    </location>
</feature>
<dbReference type="PANTHER" id="PTHR34384">
    <property type="entry name" value="L-2,3-DIAMINOPROPANOATE--CITRATE LIGASE"/>
    <property type="match status" value="1"/>
</dbReference>
<proteinExistence type="inferred from homology"/>
<keyword evidence="7" id="KW-1185">Reference proteome</keyword>
<comment type="similarity">
    <text evidence="2">Belongs to the IucA/IucC family.</text>
</comment>
<dbReference type="PANTHER" id="PTHR34384:SF5">
    <property type="entry name" value="L-2,3-DIAMINOPROPANOATE--CITRATE LIGASE"/>
    <property type="match status" value="1"/>
</dbReference>
<evidence type="ECO:0008006" key="8">
    <source>
        <dbReference type="Google" id="ProtNLM"/>
    </source>
</evidence>
<reference evidence="6 7" key="1">
    <citation type="submission" date="2019-11" db="EMBL/GenBank/DDBJ databases">
        <authorList>
            <person name="Cao P."/>
        </authorList>
    </citation>
    <scope>NUCLEOTIDE SEQUENCE [LARGE SCALE GENOMIC DNA]</scope>
    <source>
        <strain evidence="6 7">NEAU-AAG5</strain>
    </source>
</reference>
<dbReference type="AlphaFoldDB" id="A0A7K1L5M8"/>
<feature type="compositionally biased region" description="Basic residues" evidence="3">
    <location>
        <begin position="333"/>
        <end position="355"/>
    </location>
</feature>
<evidence type="ECO:0000256" key="2">
    <source>
        <dbReference type="ARBA" id="ARBA00007832"/>
    </source>
</evidence>
<feature type="compositionally biased region" description="Low complexity" evidence="3">
    <location>
        <begin position="356"/>
        <end position="366"/>
    </location>
</feature>
<comment type="caution">
    <text evidence="6">The sequence shown here is derived from an EMBL/GenBank/DDBJ whole genome shotgun (WGS) entry which is preliminary data.</text>
</comment>
<evidence type="ECO:0000313" key="7">
    <source>
        <dbReference type="Proteomes" id="UP000432015"/>
    </source>
</evidence>
<evidence type="ECO:0000256" key="1">
    <source>
        <dbReference type="ARBA" id="ARBA00004924"/>
    </source>
</evidence>
<evidence type="ECO:0000259" key="4">
    <source>
        <dbReference type="Pfam" id="PF04183"/>
    </source>
</evidence>
<feature type="compositionally biased region" description="Basic and acidic residues" evidence="3">
    <location>
        <begin position="263"/>
        <end position="274"/>
    </location>
</feature>
<dbReference type="Proteomes" id="UP000432015">
    <property type="component" value="Unassembled WGS sequence"/>
</dbReference>
<feature type="compositionally biased region" description="Basic and acidic residues" evidence="3">
    <location>
        <begin position="1"/>
        <end position="10"/>
    </location>
</feature>
<dbReference type="Gene3D" id="1.10.510.40">
    <property type="match status" value="1"/>
</dbReference>
<feature type="region of interest" description="Disordered" evidence="3">
    <location>
        <begin position="1"/>
        <end position="427"/>
    </location>
</feature>
<dbReference type="InterPro" id="IPR022770">
    <property type="entry name" value="IucA/IucC-like_C"/>
</dbReference>
<evidence type="ECO:0000259" key="5">
    <source>
        <dbReference type="Pfam" id="PF06276"/>
    </source>
</evidence>
<feature type="compositionally biased region" description="Low complexity" evidence="3">
    <location>
        <begin position="102"/>
        <end position="120"/>
    </location>
</feature>
<feature type="compositionally biased region" description="Basic and acidic residues" evidence="3">
    <location>
        <begin position="150"/>
        <end position="161"/>
    </location>
</feature>
<dbReference type="GO" id="GO:0016881">
    <property type="term" value="F:acid-amino acid ligase activity"/>
    <property type="evidence" value="ECO:0007669"/>
    <property type="project" value="UniProtKB-ARBA"/>
</dbReference>
<accession>A0A7K1L5M8</accession>
<feature type="compositionally biased region" description="Basic residues" evidence="3">
    <location>
        <begin position="167"/>
        <end position="179"/>
    </location>
</feature>
<dbReference type="InterPro" id="IPR037455">
    <property type="entry name" value="LucA/IucC-like"/>
</dbReference>
<feature type="compositionally biased region" description="Basic residues" evidence="3">
    <location>
        <begin position="68"/>
        <end position="86"/>
    </location>
</feature>
<dbReference type="EMBL" id="WOFH01000009">
    <property type="protein sequence ID" value="MUN39727.1"/>
    <property type="molecule type" value="Genomic_DNA"/>
</dbReference>
<comment type="pathway">
    <text evidence="1">Siderophore biosynthesis.</text>
</comment>
<dbReference type="Pfam" id="PF06276">
    <property type="entry name" value="FhuF"/>
    <property type="match status" value="1"/>
</dbReference>
<dbReference type="GO" id="GO:0019290">
    <property type="term" value="P:siderophore biosynthetic process"/>
    <property type="evidence" value="ECO:0007669"/>
    <property type="project" value="InterPro"/>
</dbReference>
<name>A0A7K1L5M8_9ACTN</name>
<evidence type="ECO:0000256" key="3">
    <source>
        <dbReference type="SAM" id="MobiDB-lite"/>
    </source>
</evidence>
<feature type="compositionally biased region" description="Basic residues" evidence="3">
    <location>
        <begin position="297"/>
        <end position="321"/>
    </location>
</feature>
<gene>
    <name evidence="6" type="ORF">GNZ18_24475</name>
</gene>
<evidence type="ECO:0000313" key="6">
    <source>
        <dbReference type="EMBL" id="MUN39727.1"/>
    </source>
</evidence>
<feature type="domain" description="Aerobactin siderophore biosynthesis IucA/IucC-like C-terminal" evidence="5">
    <location>
        <begin position="795"/>
        <end position="944"/>
    </location>
</feature>
<dbReference type="InterPro" id="IPR007310">
    <property type="entry name" value="Aerobactin_biosyn_IucA/IucC_N"/>
</dbReference>
<protein>
    <recommendedName>
        <fullName evidence="8">IucA/IucC family protein</fullName>
    </recommendedName>
</protein>
<sequence length="960" mass="103887">MQGRPHRDPPARGGAPGRPPAPGAPTGRAEDRPRHVLRDARRLQRPSRIPDRQRADGTPHSRSQPLRPRVRPVVRAALGRRARRDARGRAAGLVAHRRGRGVADVGRALPRPSPGGAPRAARARGDGRSRPLPPGRPDAVHADGGGRPARPPEDAAADEHAGAAQPPHHRPRHAAGRRARGADPAPRPGAGGAARPAGRRADLRPCGLAASRLPRPALPGGDGTRARRPRRGLTRGRPGRRPGHRTLGRRVPVRRLPVGAVLLERHPVPLRDRPGGAPAERGARPGRRPAPPPGQGQRRRARRPGRAARPPRRRPVRRPARPRGPADADPRPRGARARLHHDHPAPVRRRARPGPRRAGAAPLARGPRADPRPARRRARAGRGVPALPHAGRGVAAGQGHGHRRDPRRQGQDRRRRHQQALRPAGAELPTGRHVLLTEPVLTADDATATALLNCLVREVCGPEQQVWPDGGRLVLRLPRAGVVLRTGLARPPAGPTYRLAAPYEEQREDAWIPASWDRLADLVAGELELATGRPNPEFLTQVGDSHGALTAILGARGEPAEDPYIASEQSLVAGHRFHPSPKSRQGAPDEWLRYAPETRSRFRPHWLAVPDELVAEEGDPNAFTALQGYGPPPPAGHKTLPVHPWQLSLLSHRPVLRRALAEGVVRDLGPSGAEAVPTSSVRTVYLPEADVFCKFSLDVRITNCVRKNAWYELSGAMALNRLLPRPFLDATFLSEPAYRTLALADLHLYEGLGVILREGVRSLPGTPLLAGALADPYSTLLAGLPAMATPEGAHAWWNAYVAHVAPPVLHAFLDHGIVLEPHLQNVLICVDADGMPVHAAFRDLEGTKLTAGRWDLAHLPPRVAEALTYAPDQGWNRVVYCLLVNHLTETAAAVADLHPSLELWRTARDHFAAHDAHPQVRALLAGVPLPAKANLRTRWARTADRAASYVPVPNPLATPR</sequence>
<feature type="compositionally biased region" description="Basic and acidic residues" evidence="3">
    <location>
        <begin position="28"/>
        <end position="59"/>
    </location>
</feature>
<organism evidence="6 7">
    <name type="scientific">Actinomadura litoris</name>
    <dbReference type="NCBI Taxonomy" id="2678616"/>
    <lineage>
        <taxon>Bacteria</taxon>
        <taxon>Bacillati</taxon>
        <taxon>Actinomycetota</taxon>
        <taxon>Actinomycetes</taxon>
        <taxon>Streptosporangiales</taxon>
        <taxon>Thermomonosporaceae</taxon>
        <taxon>Actinomadura</taxon>
    </lineage>
</organism>